<reference evidence="4 5" key="1">
    <citation type="submission" date="2018-06" db="EMBL/GenBank/DDBJ databases">
        <title>Comparative genomics reveals the genomic features of Rhizophagus irregularis, R. cerebriforme, R. diaphanum and Gigaspora rosea, and their symbiotic lifestyle signature.</title>
        <authorList>
            <person name="Morin E."/>
            <person name="San Clemente H."/>
            <person name="Chen E.C.H."/>
            <person name="De La Providencia I."/>
            <person name="Hainaut M."/>
            <person name="Kuo A."/>
            <person name="Kohler A."/>
            <person name="Murat C."/>
            <person name="Tang N."/>
            <person name="Roy S."/>
            <person name="Loubradou J."/>
            <person name="Henrissat B."/>
            <person name="Grigoriev I.V."/>
            <person name="Corradi N."/>
            <person name="Roux C."/>
            <person name="Martin F.M."/>
        </authorList>
    </citation>
    <scope>NUCLEOTIDE SEQUENCE [LARGE SCALE GENOMIC DNA]</scope>
    <source>
        <strain evidence="4 5">DAOM 194757</strain>
    </source>
</reference>
<feature type="transmembrane region" description="Helical" evidence="2">
    <location>
        <begin position="48"/>
        <end position="66"/>
    </location>
</feature>
<evidence type="ECO:0000259" key="3">
    <source>
        <dbReference type="Pfam" id="PF22251"/>
    </source>
</evidence>
<feature type="compositionally biased region" description="Low complexity" evidence="1">
    <location>
        <begin position="171"/>
        <end position="194"/>
    </location>
</feature>
<dbReference type="AlphaFoldDB" id="A0A397WAQ6"/>
<keyword evidence="2" id="KW-1133">Transmembrane helix</keyword>
<name>A0A397WAQ6_9GLOM</name>
<comment type="caution">
    <text evidence="4">The sequence shown here is derived from an EMBL/GenBank/DDBJ whole genome shotgun (WGS) entry which is preliminary data.</text>
</comment>
<dbReference type="Gene3D" id="1.20.1740.10">
    <property type="entry name" value="Amino acid/polyamine transporter I"/>
    <property type="match status" value="1"/>
</dbReference>
<evidence type="ECO:0000313" key="4">
    <source>
        <dbReference type="EMBL" id="RIB29693.1"/>
    </source>
</evidence>
<accession>A0A397WAQ6</accession>
<evidence type="ECO:0000313" key="5">
    <source>
        <dbReference type="Proteomes" id="UP000266673"/>
    </source>
</evidence>
<feature type="transmembrane region" description="Helical" evidence="2">
    <location>
        <begin position="78"/>
        <end position="99"/>
    </location>
</feature>
<organism evidence="4 5">
    <name type="scientific">Gigaspora rosea</name>
    <dbReference type="NCBI Taxonomy" id="44941"/>
    <lineage>
        <taxon>Eukaryota</taxon>
        <taxon>Fungi</taxon>
        <taxon>Fungi incertae sedis</taxon>
        <taxon>Mucoromycota</taxon>
        <taxon>Glomeromycotina</taxon>
        <taxon>Glomeromycetes</taxon>
        <taxon>Diversisporales</taxon>
        <taxon>Gigasporaceae</taxon>
        <taxon>Gigaspora</taxon>
    </lineage>
</organism>
<gene>
    <name evidence="4" type="ORF">C2G38_995732</name>
</gene>
<evidence type="ECO:0000256" key="1">
    <source>
        <dbReference type="SAM" id="MobiDB-lite"/>
    </source>
</evidence>
<keyword evidence="2" id="KW-0472">Membrane</keyword>
<feature type="compositionally biased region" description="Basic and acidic residues" evidence="1">
    <location>
        <begin position="197"/>
        <end position="213"/>
    </location>
</feature>
<keyword evidence="2" id="KW-0812">Transmembrane</keyword>
<dbReference type="Proteomes" id="UP000266673">
    <property type="component" value="Unassembled WGS sequence"/>
</dbReference>
<sequence>MKSNWFINYSKTFNTLTNQLWAQFVYCMVLTIIFSIKENIFAFSSDTSQYLAMIFHAASAYCLYILKSRLGRLDKFSIPKYIIIIYLLIIILIILASLFPPEYETYNYLIPYFISWVATIIGIIIWYFRNPRRNNGQVNQNEGDENVQNEAPNGQVNQNEGDENVQNEAPNGQVNQNEENNGGENGQNEVSNGQVDPNEHNGQEYKLDIIHND</sequence>
<feature type="compositionally biased region" description="Polar residues" evidence="1">
    <location>
        <begin position="148"/>
        <end position="159"/>
    </location>
</feature>
<feature type="region of interest" description="Disordered" evidence="1">
    <location>
        <begin position="137"/>
        <end position="213"/>
    </location>
</feature>
<dbReference type="Pfam" id="PF22251">
    <property type="entry name" value="PFF1_TM"/>
    <property type="match status" value="1"/>
</dbReference>
<dbReference type="EMBL" id="QKWP01000031">
    <property type="protein sequence ID" value="RIB29693.1"/>
    <property type="molecule type" value="Genomic_DNA"/>
</dbReference>
<feature type="transmembrane region" description="Helical" evidence="2">
    <location>
        <begin position="105"/>
        <end position="128"/>
    </location>
</feature>
<evidence type="ECO:0000256" key="2">
    <source>
        <dbReference type="SAM" id="Phobius"/>
    </source>
</evidence>
<dbReference type="InterPro" id="IPR053976">
    <property type="entry name" value="PFF1_TM"/>
</dbReference>
<keyword evidence="5" id="KW-1185">Reference proteome</keyword>
<feature type="domain" description="Vacuolar membrane protease transmembrane" evidence="3">
    <location>
        <begin position="23"/>
        <end position="200"/>
    </location>
</feature>
<dbReference type="OrthoDB" id="5982228at2759"/>
<protein>
    <recommendedName>
        <fullName evidence="3">Vacuolar membrane protease transmembrane domain-containing protein</fullName>
    </recommendedName>
</protein>
<feature type="transmembrane region" description="Helical" evidence="2">
    <location>
        <begin position="20"/>
        <end position="36"/>
    </location>
</feature>
<proteinExistence type="predicted"/>